<dbReference type="HOGENOM" id="CLU_164058_0_0_5"/>
<sequence>MSNSESDFEQWLQARHAATDGFTALILLVTIGARVDMTACAYLHVIGDEVTWPEMKQLIDQNGKAWDGVAIFSESDGDGGPVIDLVAQSRLQDRIDAVTADRMVLNEAGFFDPKGRLIRIDPL</sequence>
<gene>
    <name evidence="1" type="ORF">rosmuc_02795</name>
</gene>
<dbReference type="EMBL" id="AONH01000016">
    <property type="protein sequence ID" value="KGM86508.1"/>
    <property type="molecule type" value="Genomic_DNA"/>
</dbReference>
<protein>
    <submittedName>
        <fullName evidence="1">Uncharacterized protein</fullName>
    </submittedName>
</protein>
<proteinExistence type="predicted"/>
<dbReference type="PATRIC" id="fig|1288298.3.peg.2810"/>
<dbReference type="eggNOG" id="ENOG50330Z3">
    <property type="taxonomic scope" value="Bacteria"/>
</dbReference>
<dbReference type="OrthoDB" id="7771889at2"/>
<evidence type="ECO:0000313" key="2">
    <source>
        <dbReference type="Proteomes" id="UP000030021"/>
    </source>
</evidence>
<dbReference type="Proteomes" id="UP000030021">
    <property type="component" value="Unassembled WGS sequence"/>
</dbReference>
<accession>A0A0A0HK24</accession>
<comment type="caution">
    <text evidence="1">The sequence shown here is derived from an EMBL/GenBank/DDBJ whole genome shotgun (WGS) entry which is preliminary data.</text>
</comment>
<name>A0A0A0HK24_9RHOB</name>
<organism evidence="1 2">
    <name type="scientific">Roseovarius mucosus DSM 17069</name>
    <dbReference type="NCBI Taxonomy" id="1288298"/>
    <lineage>
        <taxon>Bacteria</taxon>
        <taxon>Pseudomonadati</taxon>
        <taxon>Pseudomonadota</taxon>
        <taxon>Alphaproteobacteria</taxon>
        <taxon>Rhodobacterales</taxon>
        <taxon>Roseobacteraceae</taxon>
        <taxon>Roseovarius</taxon>
    </lineage>
</organism>
<evidence type="ECO:0000313" key="1">
    <source>
        <dbReference type="EMBL" id="KGM86508.1"/>
    </source>
</evidence>
<reference evidence="1 2" key="1">
    <citation type="submission" date="2013-01" db="EMBL/GenBank/DDBJ databases">
        <authorList>
            <person name="Fiebig A."/>
            <person name="Goeker M."/>
            <person name="Klenk H.-P.P."/>
        </authorList>
    </citation>
    <scope>NUCLEOTIDE SEQUENCE [LARGE SCALE GENOMIC DNA]</scope>
    <source>
        <strain evidence="1 2">DSM 17069</strain>
    </source>
</reference>
<dbReference type="RefSeq" id="WP_037268163.1">
    <property type="nucleotide sequence ID" value="NZ_KN293975.1"/>
</dbReference>
<dbReference type="AlphaFoldDB" id="A0A0A0HK24"/>